<reference evidence="4" key="1">
    <citation type="submission" date="2019-12" db="EMBL/GenBank/DDBJ databases">
        <authorList>
            <person name="Awala S.I."/>
            <person name="Rhee S.K."/>
        </authorList>
    </citation>
    <scope>NUCLEOTIDE SEQUENCE [LARGE SCALE GENOMIC DNA]</scope>
    <source>
        <strain evidence="4">IM1</strain>
    </source>
</reference>
<dbReference type="Proteomes" id="UP000503004">
    <property type="component" value="Chromosome"/>
</dbReference>
<dbReference type="GO" id="GO:0004674">
    <property type="term" value="F:protein serine/threonine kinase activity"/>
    <property type="evidence" value="ECO:0007669"/>
    <property type="project" value="UniProtKB-KW"/>
</dbReference>
<proteinExistence type="predicted"/>
<dbReference type="InterPro" id="IPR036890">
    <property type="entry name" value="HATPase_C_sf"/>
</dbReference>
<dbReference type="InterPro" id="IPR050267">
    <property type="entry name" value="Anti-sigma-factor_SerPK"/>
</dbReference>
<keyword evidence="1" id="KW-0808">Transferase</keyword>
<keyword evidence="1" id="KW-0723">Serine/threonine-protein kinase</keyword>
<dbReference type="Pfam" id="PF13581">
    <property type="entry name" value="HATPase_c_2"/>
    <property type="match status" value="1"/>
</dbReference>
<evidence type="ECO:0000259" key="2">
    <source>
        <dbReference type="Pfam" id="PF13581"/>
    </source>
</evidence>
<feature type="domain" description="Histidine kinase/HSP90-like ATPase" evidence="2">
    <location>
        <begin position="71"/>
        <end position="187"/>
    </location>
</feature>
<sequence length="196" mass="21223">MHEPSGGSLRRWAFPASAGRHWLSAAGGGDRPDRTSAVRLARPRRLYGRHFAGRHGEEVTYPAIRLVIGSEANNVNLVGVTIRALCFAAEISPEDAARIELGIVEALNNIILHGGSSAPITVSWNRTPSGISIEIEDSGEPLAHWPPRNAFPEPFEESGRGWPLIAACFDSVDYRVEASKNTLILVKAQGISLPRT</sequence>
<evidence type="ECO:0000313" key="3">
    <source>
        <dbReference type="EMBL" id="QJD30398.1"/>
    </source>
</evidence>
<dbReference type="Gene3D" id="3.30.565.10">
    <property type="entry name" value="Histidine kinase-like ATPase, C-terminal domain"/>
    <property type="match status" value="1"/>
</dbReference>
<organism evidence="3 4">
    <name type="scientific">Methylococcus geothermalis</name>
    <dbReference type="NCBI Taxonomy" id="2681310"/>
    <lineage>
        <taxon>Bacteria</taxon>
        <taxon>Pseudomonadati</taxon>
        <taxon>Pseudomonadota</taxon>
        <taxon>Gammaproteobacteria</taxon>
        <taxon>Methylococcales</taxon>
        <taxon>Methylococcaceae</taxon>
        <taxon>Methylococcus</taxon>
    </lineage>
</organism>
<protein>
    <recommendedName>
        <fullName evidence="2">Histidine kinase/HSP90-like ATPase domain-containing protein</fullName>
    </recommendedName>
</protein>
<gene>
    <name evidence="3" type="ORF">GNH96_10715</name>
</gene>
<evidence type="ECO:0000313" key="4">
    <source>
        <dbReference type="Proteomes" id="UP000503004"/>
    </source>
</evidence>
<accession>A0A858Q929</accession>
<keyword evidence="1" id="KW-0418">Kinase</keyword>
<dbReference type="PANTHER" id="PTHR35526">
    <property type="entry name" value="ANTI-SIGMA-F FACTOR RSBW-RELATED"/>
    <property type="match status" value="1"/>
</dbReference>
<dbReference type="InterPro" id="IPR003594">
    <property type="entry name" value="HATPase_dom"/>
</dbReference>
<name>A0A858Q929_9GAMM</name>
<keyword evidence="4" id="KW-1185">Reference proteome</keyword>
<dbReference type="PANTHER" id="PTHR35526:SF3">
    <property type="entry name" value="ANTI-SIGMA-F FACTOR RSBW"/>
    <property type="match status" value="1"/>
</dbReference>
<dbReference type="SUPFAM" id="SSF55874">
    <property type="entry name" value="ATPase domain of HSP90 chaperone/DNA topoisomerase II/histidine kinase"/>
    <property type="match status" value="1"/>
</dbReference>
<dbReference type="KEGG" id="metu:GNH96_10715"/>
<dbReference type="EMBL" id="CP046565">
    <property type="protein sequence ID" value="QJD30398.1"/>
    <property type="molecule type" value="Genomic_DNA"/>
</dbReference>
<evidence type="ECO:0000256" key="1">
    <source>
        <dbReference type="ARBA" id="ARBA00022527"/>
    </source>
</evidence>
<dbReference type="CDD" id="cd16936">
    <property type="entry name" value="HATPase_RsbW-like"/>
    <property type="match status" value="1"/>
</dbReference>
<dbReference type="AlphaFoldDB" id="A0A858Q929"/>